<organism evidence="2 3">
    <name type="scientific">Paenarthrobacter aurescens</name>
    <name type="common">Arthrobacter aurescens</name>
    <dbReference type="NCBI Taxonomy" id="43663"/>
    <lineage>
        <taxon>Bacteria</taxon>
        <taxon>Bacillati</taxon>
        <taxon>Actinomycetota</taxon>
        <taxon>Actinomycetes</taxon>
        <taxon>Micrococcales</taxon>
        <taxon>Micrococcaceae</taxon>
        <taxon>Paenarthrobacter</taxon>
    </lineage>
</organism>
<dbReference type="PANTHER" id="PTHR43245">
    <property type="entry name" value="BIFUNCTIONAL POLYMYXIN RESISTANCE PROTEIN ARNA"/>
    <property type="match status" value="1"/>
</dbReference>
<dbReference type="Pfam" id="PF01370">
    <property type="entry name" value="Epimerase"/>
    <property type="match status" value="1"/>
</dbReference>
<dbReference type="SUPFAM" id="SSF51735">
    <property type="entry name" value="NAD(P)-binding Rossmann-fold domains"/>
    <property type="match status" value="1"/>
</dbReference>
<evidence type="ECO:0000313" key="3">
    <source>
        <dbReference type="Proteomes" id="UP000317715"/>
    </source>
</evidence>
<evidence type="ECO:0000313" key="2">
    <source>
        <dbReference type="EMBL" id="GEB18523.1"/>
    </source>
</evidence>
<evidence type="ECO:0000259" key="1">
    <source>
        <dbReference type="Pfam" id="PF01370"/>
    </source>
</evidence>
<sequence length="344" mass="37226">MRIVITGATGHGGTELLKRLQRARSEEGADLELVGVVRRQPDQDAAPYHGVEWHTLDISAAEDQPALESALAGADAVVHLAWLIQPNHNREMLRRTNVAGTAHVLAAARKAGVGHVVCASSVGAYSPAPKDQRTKEGWPTGGIRSSHYSVDKAAQERLLDGFAKENPDIVVARLRPALMFSAGGGSEVGRYFLGRVLPRLVPRKPWLPLLAIPKEMVFQAAHTADVADAYWRVLERKAEGAFNIAAEPVIDPNALAWILNARRVMPFPLAVLRAVVEVSWRLRLQVTDGGWVDMAANAPIMDTARAHTLLGWSPKHSSLESLAEMLDGIGAGKGREASPPLKPR</sequence>
<dbReference type="InterPro" id="IPR001509">
    <property type="entry name" value="Epimerase_deHydtase"/>
</dbReference>
<dbReference type="GeneID" id="97299141"/>
<gene>
    <name evidence="2" type="ORF">AAU01_12780</name>
</gene>
<name>A0A4Y3NB85_PAEAU</name>
<dbReference type="PANTHER" id="PTHR43245:SF55">
    <property type="entry name" value="NAD(P)-BINDING DOMAIN-CONTAINING PROTEIN"/>
    <property type="match status" value="1"/>
</dbReference>
<accession>A0A4Y3NB85</accession>
<comment type="caution">
    <text evidence="2">The sequence shown here is derived from an EMBL/GenBank/DDBJ whole genome shotgun (WGS) entry which is preliminary data.</text>
</comment>
<proteinExistence type="predicted"/>
<dbReference type="AlphaFoldDB" id="A0A4Y3NB85"/>
<dbReference type="Proteomes" id="UP000317715">
    <property type="component" value="Unassembled WGS sequence"/>
</dbReference>
<dbReference type="InterPro" id="IPR050177">
    <property type="entry name" value="Lipid_A_modif_metabolic_enz"/>
</dbReference>
<reference evidence="2 3" key="1">
    <citation type="submission" date="2019-06" db="EMBL/GenBank/DDBJ databases">
        <title>Whole genome shotgun sequence of Paenarthrobacter aurescens NBRC 12136.</title>
        <authorList>
            <person name="Hosoyama A."/>
            <person name="Uohara A."/>
            <person name="Ohji S."/>
            <person name="Ichikawa N."/>
        </authorList>
    </citation>
    <scope>NUCLEOTIDE SEQUENCE [LARGE SCALE GENOMIC DNA]</scope>
    <source>
        <strain evidence="2 3">NBRC 12136</strain>
    </source>
</reference>
<dbReference type="EMBL" id="BJMD01000007">
    <property type="protein sequence ID" value="GEB18523.1"/>
    <property type="molecule type" value="Genomic_DNA"/>
</dbReference>
<dbReference type="InterPro" id="IPR036291">
    <property type="entry name" value="NAD(P)-bd_dom_sf"/>
</dbReference>
<dbReference type="Gene3D" id="3.40.50.720">
    <property type="entry name" value="NAD(P)-binding Rossmann-like Domain"/>
    <property type="match status" value="1"/>
</dbReference>
<dbReference type="RefSeq" id="WP_141282744.1">
    <property type="nucleotide sequence ID" value="NZ_BAAAWK010000001.1"/>
</dbReference>
<keyword evidence="3" id="KW-1185">Reference proteome</keyword>
<protein>
    <submittedName>
        <fullName evidence="2">Nucleoside-diphosphate sugar epimerase</fullName>
    </submittedName>
</protein>
<feature type="domain" description="NAD-dependent epimerase/dehydratase" evidence="1">
    <location>
        <begin position="3"/>
        <end position="245"/>
    </location>
</feature>
<dbReference type="OrthoDB" id="3338687at2"/>